<organism evidence="2 3">
    <name type="scientific">Mycena rosella</name>
    <name type="common">Pink bonnet</name>
    <name type="synonym">Agaricus rosellus</name>
    <dbReference type="NCBI Taxonomy" id="1033263"/>
    <lineage>
        <taxon>Eukaryota</taxon>
        <taxon>Fungi</taxon>
        <taxon>Dikarya</taxon>
        <taxon>Basidiomycota</taxon>
        <taxon>Agaricomycotina</taxon>
        <taxon>Agaricomycetes</taxon>
        <taxon>Agaricomycetidae</taxon>
        <taxon>Agaricales</taxon>
        <taxon>Marasmiineae</taxon>
        <taxon>Mycenaceae</taxon>
        <taxon>Mycena</taxon>
    </lineage>
</organism>
<proteinExistence type="predicted"/>
<reference evidence="2" key="1">
    <citation type="submission" date="2023-03" db="EMBL/GenBank/DDBJ databases">
        <title>Massive genome expansion in bonnet fungi (Mycena s.s.) driven by repeated elements and novel gene families across ecological guilds.</title>
        <authorList>
            <consortium name="Lawrence Berkeley National Laboratory"/>
            <person name="Harder C.B."/>
            <person name="Miyauchi S."/>
            <person name="Viragh M."/>
            <person name="Kuo A."/>
            <person name="Thoen E."/>
            <person name="Andreopoulos B."/>
            <person name="Lu D."/>
            <person name="Skrede I."/>
            <person name="Drula E."/>
            <person name="Henrissat B."/>
            <person name="Morin E."/>
            <person name="Kohler A."/>
            <person name="Barry K."/>
            <person name="LaButti K."/>
            <person name="Morin E."/>
            <person name="Salamov A."/>
            <person name="Lipzen A."/>
            <person name="Mereny Z."/>
            <person name="Hegedus B."/>
            <person name="Baldrian P."/>
            <person name="Stursova M."/>
            <person name="Weitz H."/>
            <person name="Taylor A."/>
            <person name="Grigoriev I.V."/>
            <person name="Nagy L.G."/>
            <person name="Martin F."/>
            <person name="Kauserud H."/>
        </authorList>
    </citation>
    <scope>NUCLEOTIDE SEQUENCE</scope>
    <source>
        <strain evidence="2">CBHHK067</strain>
    </source>
</reference>
<protein>
    <submittedName>
        <fullName evidence="2">Uncharacterized protein</fullName>
    </submittedName>
</protein>
<accession>A0AAD7DC28</accession>
<feature type="region of interest" description="Disordered" evidence="1">
    <location>
        <begin position="1"/>
        <end position="96"/>
    </location>
</feature>
<dbReference type="AlphaFoldDB" id="A0AAD7DC28"/>
<comment type="caution">
    <text evidence="2">The sequence shown here is derived from an EMBL/GenBank/DDBJ whole genome shotgun (WGS) entry which is preliminary data.</text>
</comment>
<evidence type="ECO:0000313" key="3">
    <source>
        <dbReference type="Proteomes" id="UP001221757"/>
    </source>
</evidence>
<feature type="compositionally biased region" description="Low complexity" evidence="1">
    <location>
        <begin position="46"/>
        <end position="72"/>
    </location>
</feature>
<name>A0AAD7DC28_MYCRO</name>
<dbReference type="EMBL" id="JARKIE010000081">
    <property type="protein sequence ID" value="KAJ7688150.1"/>
    <property type="molecule type" value="Genomic_DNA"/>
</dbReference>
<feature type="region of interest" description="Disordered" evidence="1">
    <location>
        <begin position="255"/>
        <end position="275"/>
    </location>
</feature>
<evidence type="ECO:0000256" key="1">
    <source>
        <dbReference type="SAM" id="MobiDB-lite"/>
    </source>
</evidence>
<evidence type="ECO:0000313" key="2">
    <source>
        <dbReference type="EMBL" id="KAJ7688150.1"/>
    </source>
</evidence>
<sequence>MRAQKGVWMRPQRMGNEQDPKKRTSQPPASDSRSHSPPSPSPSPSPHSSDPPLSRAPSLPAHQPSPQSQSPAQPVPQAPSPRSQQLPPRTHPRCSPCACARPTSKVDVDADADGEDAALDAVLICGADTEEEEASGGIVLLLVLASLARGVDGDTGDAPGFSICVSVCAGFGFVVVDRVVTFAVRMRLAIVVPALDAIFFAGCGARTMDGGRRRERGGGSGAADMWRGVKTQGELVTVGAAVSATALSQRGERRATCGGASIRSPGPVLPNPASS</sequence>
<gene>
    <name evidence="2" type="ORF">B0H17DRAFT_1180641</name>
</gene>
<keyword evidence="3" id="KW-1185">Reference proteome</keyword>
<dbReference type="Proteomes" id="UP001221757">
    <property type="component" value="Unassembled WGS sequence"/>
</dbReference>